<dbReference type="EC" id="2.1.-.-" evidence="2"/>
<dbReference type="GO" id="GO:0032259">
    <property type="term" value="P:methylation"/>
    <property type="evidence" value="ECO:0007669"/>
    <property type="project" value="UniProtKB-KW"/>
</dbReference>
<gene>
    <name evidence="2" type="ORF">ABEG17_16855</name>
</gene>
<dbReference type="InterPro" id="IPR029063">
    <property type="entry name" value="SAM-dependent_MTases_sf"/>
</dbReference>
<dbReference type="GO" id="GO:0008168">
    <property type="term" value="F:methyltransferase activity"/>
    <property type="evidence" value="ECO:0007669"/>
    <property type="project" value="UniProtKB-KW"/>
</dbReference>
<evidence type="ECO:0000259" key="1">
    <source>
        <dbReference type="Pfam" id="PF13649"/>
    </source>
</evidence>
<keyword evidence="2" id="KW-0489">Methyltransferase</keyword>
<organism evidence="2">
    <name type="scientific">Pedococcus sp. KACC 23699</name>
    <dbReference type="NCBI Taxonomy" id="3149228"/>
    <lineage>
        <taxon>Bacteria</taxon>
        <taxon>Bacillati</taxon>
        <taxon>Actinomycetota</taxon>
        <taxon>Actinomycetes</taxon>
        <taxon>Micrococcales</taxon>
        <taxon>Intrasporangiaceae</taxon>
        <taxon>Pedococcus</taxon>
    </lineage>
</organism>
<reference evidence="2" key="1">
    <citation type="submission" date="2024-05" db="EMBL/GenBank/DDBJ databases">
        <authorList>
            <person name="Kim S."/>
            <person name="Heo J."/>
            <person name="Choi H."/>
            <person name="Choi Y."/>
            <person name="Kwon S.-W."/>
            <person name="Kim Y."/>
        </authorList>
    </citation>
    <scope>NUCLEOTIDE SEQUENCE</scope>
    <source>
        <strain evidence="2">KACC 23699</strain>
    </source>
</reference>
<feature type="domain" description="Methyltransferase" evidence="1">
    <location>
        <begin position="43"/>
        <end position="139"/>
    </location>
</feature>
<dbReference type="InterPro" id="IPR041698">
    <property type="entry name" value="Methyltransf_25"/>
</dbReference>
<dbReference type="AlphaFoldDB" id="A0AAU7JT14"/>
<proteinExistence type="predicted"/>
<dbReference type="RefSeq" id="WP_406830644.1">
    <property type="nucleotide sequence ID" value="NZ_CP157483.1"/>
</dbReference>
<evidence type="ECO:0000313" key="2">
    <source>
        <dbReference type="EMBL" id="XBO43214.1"/>
    </source>
</evidence>
<name>A0AAU7JT14_9MICO</name>
<accession>A0AAU7JT14</accession>
<protein>
    <submittedName>
        <fullName evidence="2">Class I SAM-dependent methyltransferase</fullName>
        <ecNumber evidence="2">2.1.-.-</ecNumber>
    </submittedName>
</protein>
<dbReference type="Pfam" id="PF13649">
    <property type="entry name" value="Methyltransf_25"/>
    <property type="match status" value="1"/>
</dbReference>
<sequence length="272" mass="29539">MTQEHGRASAGWLALREAADAAARSTELVDELRRQLPRDGLVVHDLGCGTGSMARWLAVRLSGPQHWVLVDRDVELLAVAAGSAPQRSLAGAPVTVETRHKDVTRLPPHELGQAGLVTASALLDMMTGMELDRFVATVAGARCPALIALSVTGHVDLEPPDRLDVRVAEAFNAHQRRSVEGHRLLGPDAVGRAVDAFTELGREVVVRPSPWLLGPGQQDLQQQWLAGWLRAAREQDPRLTAEADAYARRRLAESAEGVLRVTVHHQDVLVRP</sequence>
<keyword evidence="2" id="KW-0808">Transferase</keyword>
<dbReference type="SUPFAM" id="SSF53335">
    <property type="entry name" value="S-adenosyl-L-methionine-dependent methyltransferases"/>
    <property type="match status" value="1"/>
</dbReference>
<dbReference type="Gene3D" id="3.40.50.150">
    <property type="entry name" value="Vaccinia Virus protein VP39"/>
    <property type="match status" value="1"/>
</dbReference>
<dbReference type="EMBL" id="CP157483">
    <property type="protein sequence ID" value="XBO43214.1"/>
    <property type="molecule type" value="Genomic_DNA"/>
</dbReference>